<protein>
    <recommendedName>
        <fullName evidence="3">Secreted protein</fullName>
    </recommendedName>
</protein>
<organism evidence="1 2">
    <name type="scientific">Coraliomargarita algicola</name>
    <dbReference type="NCBI Taxonomy" id="3092156"/>
    <lineage>
        <taxon>Bacteria</taxon>
        <taxon>Pseudomonadati</taxon>
        <taxon>Verrucomicrobiota</taxon>
        <taxon>Opitutia</taxon>
        <taxon>Puniceicoccales</taxon>
        <taxon>Coraliomargaritaceae</taxon>
        <taxon>Coraliomargarita</taxon>
    </lineage>
</organism>
<gene>
    <name evidence="1" type="ORF">SH580_09165</name>
</gene>
<dbReference type="RefSeq" id="WP_319834696.1">
    <property type="nucleotide sequence ID" value="NZ_CP138858.1"/>
</dbReference>
<reference evidence="1 2" key="1">
    <citation type="submission" date="2023-11" db="EMBL/GenBank/DDBJ databases">
        <title>Coraliomargarita sp. nov., isolated from marine algae.</title>
        <authorList>
            <person name="Lee J.K."/>
            <person name="Baek J.H."/>
            <person name="Kim J.M."/>
            <person name="Choi D.G."/>
            <person name="Jeon C.O."/>
        </authorList>
    </citation>
    <scope>NUCLEOTIDE SEQUENCE [LARGE SCALE GENOMIC DNA]</scope>
    <source>
        <strain evidence="1 2">J2-16</strain>
    </source>
</reference>
<dbReference type="Proteomes" id="UP001324993">
    <property type="component" value="Chromosome"/>
</dbReference>
<proteinExistence type="predicted"/>
<evidence type="ECO:0000313" key="2">
    <source>
        <dbReference type="Proteomes" id="UP001324993"/>
    </source>
</evidence>
<sequence length="139" mass="14910">MKLCIVGLISLFTWNALLGAFGGLLLCIHQDLGGSVSEDAVQASSCLADHCSVAVEASCATAAERCIDIELIAEELPPTRLQSEAQFVAPLVLLAVLIDFLQVPEPSLALVYQWPEPPCASPQATWLTDDYLQTTVLRV</sequence>
<keyword evidence="2" id="KW-1185">Reference proteome</keyword>
<dbReference type="EMBL" id="CP138858">
    <property type="protein sequence ID" value="WPJ97879.1"/>
    <property type="molecule type" value="Genomic_DNA"/>
</dbReference>
<evidence type="ECO:0000313" key="1">
    <source>
        <dbReference type="EMBL" id="WPJ97879.1"/>
    </source>
</evidence>
<accession>A0ABZ0RXZ1</accession>
<name>A0ABZ0RXZ1_9BACT</name>
<evidence type="ECO:0008006" key="3">
    <source>
        <dbReference type="Google" id="ProtNLM"/>
    </source>
</evidence>